<dbReference type="AlphaFoldDB" id="A0AA88Y9A3"/>
<keyword evidence="4" id="KW-1185">Reference proteome</keyword>
<dbReference type="Pfam" id="PF17175">
    <property type="entry name" value="MOLO1"/>
    <property type="match status" value="1"/>
</dbReference>
<evidence type="ECO:0000256" key="1">
    <source>
        <dbReference type="SAM" id="MobiDB-lite"/>
    </source>
</evidence>
<accession>A0AA88Y9A3</accession>
<comment type="caution">
    <text evidence="3">The sequence shown here is derived from an EMBL/GenBank/DDBJ whole genome shotgun (WGS) entry which is preliminary data.</text>
</comment>
<dbReference type="PANTHER" id="PTHR33748">
    <property type="entry name" value="PROTEIN CBG04600"/>
    <property type="match status" value="1"/>
</dbReference>
<dbReference type="Gene3D" id="3.10.310.50">
    <property type="match status" value="1"/>
</dbReference>
<organism evidence="3 4">
    <name type="scientific">Pinctada imbricata</name>
    <name type="common">Atlantic pearl-oyster</name>
    <name type="synonym">Pinctada martensii</name>
    <dbReference type="NCBI Taxonomy" id="66713"/>
    <lineage>
        <taxon>Eukaryota</taxon>
        <taxon>Metazoa</taxon>
        <taxon>Spiralia</taxon>
        <taxon>Lophotrochozoa</taxon>
        <taxon>Mollusca</taxon>
        <taxon>Bivalvia</taxon>
        <taxon>Autobranchia</taxon>
        <taxon>Pteriomorphia</taxon>
        <taxon>Pterioida</taxon>
        <taxon>Pterioidea</taxon>
        <taxon>Pteriidae</taxon>
        <taxon>Pinctada</taxon>
    </lineage>
</organism>
<name>A0AA88Y9A3_PINIB</name>
<dbReference type="EMBL" id="VSWD01000007">
    <property type="protein sequence ID" value="KAK3097900.1"/>
    <property type="molecule type" value="Genomic_DNA"/>
</dbReference>
<feature type="signal peptide" evidence="2">
    <location>
        <begin position="1"/>
        <end position="20"/>
    </location>
</feature>
<gene>
    <name evidence="3" type="ORF">FSP39_014272</name>
</gene>
<keyword evidence="2" id="KW-0732">Signal</keyword>
<feature type="region of interest" description="Disordered" evidence="1">
    <location>
        <begin position="205"/>
        <end position="231"/>
    </location>
</feature>
<feature type="chain" id="PRO_5041734360" evidence="2">
    <location>
        <begin position="21"/>
        <end position="231"/>
    </location>
</feature>
<proteinExistence type="predicted"/>
<evidence type="ECO:0000256" key="2">
    <source>
        <dbReference type="SAM" id="SignalP"/>
    </source>
</evidence>
<sequence>MYHLIHLSAICICVLPVIIAQSQGTKWKVWEYPNPRYQKRECGRKDEDASQLICDPDSVISVDDADEIEKLLENIHENTRCPCQECTDKQTGYVVMVALMNNMERIIGGGDSTRARLYDARVYSYYLSLYWNTTTCKENVLVLYSKNDDMLYTMTWKNARKVLTDQIVLDATIDTRRYFKTNDKAQIGSGLKLLLQEYSDAFMRTNDDRSKRSPKENRMKKYHQDEPIPVL</sequence>
<protein>
    <submittedName>
        <fullName evidence="3">Uncharacterized protein</fullName>
    </submittedName>
</protein>
<evidence type="ECO:0000313" key="4">
    <source>
        <dbReference type="Proteomes" id="UP001186944"/>
    </source>
</evidence>
<dbReference type="InterPro" id="IPR033438">
    <property type="entry name" value="MOLO1"/>
</dbReference>
<reference evidence="3" key="1">
    <citation type="submission" date="2019-08" db="EMBL/GenBank/DDBJ databases">
        <title>The improved chromosome-level genome for the pearl oyster Pinctada fucata martensii using PacBio sequencing and Hi-C.</title>
        <authorList>
            <person name="Zheng Z."/>
        </authorList>
    </citation>
    <scope>NUCLEOTIDE SEQUENCE</scope>
    <source>
        <strain evidence="3">ZZ-2019</strain>
        <tissue evidence="3">Adductor muscle</tissue>
    </source>
</reference>
<evidence type="ECO:0000313" key="3">
    <source>
        <dbReference type="EMBL" id="KAK3097900.1"/>
    </source>
</evidence>
<dbReference type="Proteomes" id="UP001186944">
    <property type="component" value="Unassembled WGS sequence"/>
</dbReference>
<dbReference type="GO" id="GO:0005892">
    <property type="term" value="C:acetylcholine-gated channel complex"/>
    <property type="evidence" value="ECO:0007669"/>
    <property type="project" value="InterPro"/>
</dbReference>
<dbReference type="PANTHER" id="PTHR33748:SF5">
    <property type="entry name" value="GROUND-LIKE DOMAIN-CONTAINING PROTEIN"/>
    <property type="match status" value="1"/>
</dbReference>